<evidence type="ECO:0000313" key="2">
    <source>
        <dbReference type="Proteomes" id="UP000499080"/>
    </source>
</evidence>
<dbReference type="EMBL" id="BGPR01132500">
    <property type="protein sequence ID" value="GBN49203.1"/>
    <property type="molecule type" value="Genomic_DNA"/>
</dbReference>
<name>A0A4Y2PDZ8_ARAVE</name>
<dbReference type="AlphaFoldDB" id="A0A4Y2PDZ8"/>
<organism evidence="1 2">
    <name type="scientific">Araneus ventricosus</name>
    <name type="common">Orbweaver spider</name>
    <name type="synonym">Epeira ventricosa</name>
    <dbReference type="NCBI Taxonomy" id="182803"/>
    <lineage>
        <taxon>Eukaryota</taxon>
        <taxon>Metazoa</taxon>
        <taxon>Ecdysozoa</taxon>
        <taxon>Arthropoda</taxon>
        <taxon>Chelicerata</taxon>
        <taxon>Arachnida</taxon>
        <taxon>Araneae</taxon>
        <taxon>Araneomorphae</taxon>
        <taxon>Entelegynae</taxon>
        <taxon>Araneoidea</taxon>
        <taxon>Araneidae</taxon>
        <taxon>Araneus</taxon>
    </lineage>
</organism>
<reference evidence="1 2" key="1">
    <citation type="journal article" date="2019" name="Sci. Rep.">
        <title>Orb-weaving spider Araneus ventricosus genome elucidates the spidroin gene catalogue.</title>
        <authorList>
            <person name="Kono N."/>
            <person name="Nakamura H."/>
            <person name="Ohtoshi R."/>
            <person name="Moran D.A.P."/>
            <person name="Shinohara A."/>
            <person name="Yoshida Y."/>
            <person name="Fujiwara M."/>
            <person name="Mori M."/>
            <person name="Tomita M."/>
            <person name="Arakawa K."/>
        </authorList>
    </citation>
    <scope>NUCLEOTIDE SEQUENCE [LARGE SCALE GENOMIC DNA]</scope>
</reference>
<dbReference type="Proteomes" id="UP000499080">
    <property type="component" value="Unassembled WGS sequence"/>
</dbReference>
<feature type="non-terminal residue" evidence="1">
    <location>
        <position position="1"/>
    </location>
</feature>
<keyword evidence="2" id="KW-1185">Reference proteome</keyword>
<proteinExistence type="predicted"/>
<gene>
    <name evidence="1" type="ORF">AVEN_115839_1</name>
</gene>
<comment type="caution">
    <text evidence="1">The sequence shown here is derived from an EMBL/GenBank/DDBJ whole genome shotgun (WGS) entry which is preliminary data.</text>
</comment>
<evidence type="ECO:0000313" key="1">
    <source>
        <dbReference type="EMBL" id="GBN49203.1"/>
    </source>
</evidence>
<sequence>YGHNRKLYEAKPGIRGWQAVWNERLRNVLKCLPKKFCVHPLICASSHIALQRLNQDAVFDEDRVLQNSGA</sequence>
<accession>A0A4Y2PDZ8</accession>
<protein>
    <submittedName>
        <fullName evidence="1">Uncharacterized protein</fullName>
    </submittedName>
</protein>